<accession>A0AAP0M4C6</accession>
<evidence type="ECO:0000259" key="4">
    <source>
        <dbReference type="Pfam" id="PF00155"/>
    </source>
</evidence>
<feature type="transmembrane region" description="Helical" evidence="3">
    <location>
        <begin position="40"/>
        <end position="59"/>
    </location>
</feature>
<dbReference type="GO" id="GO:0030170">
    <property type="term" value="F:pyridoxal phosphate binding"/>
    <property type="evidence" value="ECO:0007669"/>
    <property type="project" value="InterPro"/>
</dbReference>
<keyword evidence="6" id="KW-1185">Reference proteome</keyword>
<dbReference type="AlphaFoldDB" id="A0AAP0M4C6"/>
<evidence type="ECO:0000256" key="2">
    <source>
        <dbReference type="SAM" id="MobiDB-lite"/>
    </source>
</evidence>
<sequence>MTRARADEEPKPISSSSSSGGGTAMRVIVPLQGVVQGRGGLFLGSVIPCALFYFLQLYLKRFRNDPGDPNDPSSSSPTQNTASSAPSRSSSSGQLTEHHGLPRSLSRSLLSPRNVGGPACVSGRVISILKAGETPCDVGSKQVEDDPYDEVGNPGGVIQLGLAQNKLSLDLVKNWLAENAEEAIVGGAGSNGIAFYQPFDGLMELKVVMTFCNLCFCLFHFFYLFSIFSFDRSLKSVKKRYLSLRRICVCPSHLTVLSSPRTLISQAVAGFVSQFLGKEVSFNPSQIVLTAGAAPAIEILSFSLADSGNAFLVPTPYHPCFDRNVKWRTGVEIIPVPCRSADNFSPSITALDRAFNQARKRGLKVRGIIISNPSNPVGNVINRETLYSLLDFAREKNIHIVSNEILAGSTFGIGTEEFVSLAEIVDSEYLDRDRVHTVYDLSQDLSLPGFRISVIYSYNNSVLAAAKKLARFSSVSAPSQNLLVSMLSDTKFVQKFININRERLRRLYVKFVAGLRQLGIECAKSNGGFYCWADMSGLISSYSEKGELELWDKLLNVAKVNVTPGSSCHCIEPGWFGFSFTLLTEKDIHVVMERIRRISQTCKSHS</sequence>
<dbReference type="InterPro" id="IPR050478">
    <property type="entry name" value="Ethylene_sulfur-biosynth"/>
</dbReference>
<dbReference type="Proteomes" id="UP001428341">
    <property type="component" value="Unassembled WGS sequence"/>
</dbReference>
<dbReference type="Gene3D" id="3.90.1150.10">
    <property type="entry name" value="Aspartate Aminotransferase, domain 1"/>
    <property type="match status" value="2"/>
</dbReference>
<dbReference type="GO" id="GO:0008793">
    <property type="term" value="F:aromatic-amino-acid transaminase activity"/>
    <property type="evidence" value="ECO:0007669"/>
    <property type="project" value="TreeGrafter"/>
</dbReference>
<dbReference type="InterPro" id="IPR015424">
    <property type="entry name" value="PyrdxlP-dep_Trfase"/>
</dbReference>
<feature type="region of interest" description="Disordered" evidence="2">
    <location>
        <begin position="66"/>
        <end position="110"/>
    </location>
</feature>
<organism evidence="5 6">
    <name type="scientific">Citrus x changshan-huyou</name>
    <dbReference type="NCBI Taxonomy" id="2935761"/>
    <lineage>
        <taxon>Eukaryota</taxon>
        <taxon>Viridiplantae</taxon>
        <taxon>Streptophyta</taxon>
        <taxon>Embryophyta</taxon>
        <taxon>Tracheophyta</taxon>
        <taxon>Spermatophyta</taxon>
        <taxon>Magnoliopsida</taxon>
        <taxon>eudicotyledons</taxon>
        <taxon>Gunneridae</taxon>
        <taxon>Pentapetalae</taxon>
        <taxon>rosids</taxon>
        <taxon>malvids</taxon>
        <taxon>Sapindales</taxon>
        <taxon>Rutaceae</taxon>
        <taxon>Aurantioideae</taxon>
        <taxon>Citrus</taxon>
    </lineage>
</organism>
<dbReference type="GO" id="GO:0006520">
    <property type="term" value="P:amino acid metabolic process"/>
    <property type="evidence" value="ECO:0007669"/>
    <property type="project" value="TreeGrafter"/>
</dbReference>
<dbReference type="Pfam" id="PF00155">
    <property type="entry name" value="Aminotran_1_2"/>
    <property type="match status" value="1"/>
</dbReference>
<keyword evidence="3" id="KW-0472">Membrane</keyword>
<gene>
    <name evidence="5" type="ORF">WN944_013703</name>
</gene>
<dbReference type="GO" id="GO:0004069">
    <property type="term" value="F:L-aspartate:2-oxoglutarate aminotransferase activity"/>
    <property type="evidence" value="ECO:0007669"/>
    <property type="project" value="TreeGrafter"/>
</dbReference>
<evidence type="ECO:0000256" key="3">
    <source>
        <dbReference type="SAM" id="Phobius"/>
    </source>
</evidence>
<keyword evidence="1" id="KW-0663">Pyridoxal phosphate</keyword>
<feature type="transmembrane region" description="Helical" evidence="3">
    <location>
        <begin position="207"/>
        <end position="230"/>
    </location>
</feature>
<feature type="compositionally biased region" description="Basic and acidic residues" evidence="2">
    <location>
        <begin position="1"/>
        <end position="11"/>
    </location>
</feature>
<reference evidence="5 6" key="1">
    <citation type="submission" date="2024-05" db="EMBL/GenBank/DDBJ databases">
        <title>Haplotype-resolved chromosome-level genome assembly of Huyou (Citrus changshanensis).</title>
        <authorList>
            <person name="Miao C."/>
            <person name="Chen W."/>
            <person name="Wu Y."/>
            <person name="Wang L."/>
            <person name="Zhao S."/>
            <person name="Grierson D."/>
            <person name="Xu C."/>
            <person name="Chen K."/>
        </authorList>
    </citation>
    <scope>NUCLEOTIDE SEQUENCE [LARGE SCALE GENOMIC DNA]</scope>
    <source>
        <strain evidence="5">01-14</strain>
        <tissue evidence="5">Leaf</tissue>
    </source>
</reference>
<comment type="caution">
    <text evidence="5">The sequence shown here is derived from an EMBL/GenBank/DDBJ whole genome shotgun (WGS) entry which is preliminary data.</text>
</comment>
<dbReference type="InterPro" id="IPR015421">
    <property type="entry name" value="PyrdxlP-dep_Trfase_major"/>
</dbReference>
<dbReference type="SUPFAM" id="SSF53383">
    <property type="entry name" value="PLP-dependent transferases"/>
    <property type="match status" value="1"/>
</dbReference>
<keyword evidence="3" id="KW-1133">Transmembrane helix</keyword>
<proteinExistence type="predicted"/>
<evidence type="ECO:0000313" key="6">
    <source>
        <dbReference type="Proteomes" id="UP001428341"/>
    </source>
</evidence>
<feature type="region of interest" description="Disordered" evidence="2">
    <location>
        <begin position="1"/>
        <end position="22"/>
    </location>
</feature>
<evidence type="ECO:0000256" key="1">
    <source>
        <dbReference type="ARBA" id="ARBA00022898"/>
    </source>
</evidence>
<dbReference type="CDD" id="cd00609">
    <property type="entry name" value="AAT_like"/>
    <property type="match status" value="1"/>
</dbReference>
<dbReference type="PRINTS" id="PR00753">
    <property type="entry name" value="ACCSYNTHASE"/>
</dbReference>
<feature type="domain" description="Aminotransferase class I/classII large" evidence="4">
    <location>
        <begin position="267"/>
        <end position="595"/>
    </location>
</feature>
<name>A0AAP0M4C6_9ROSI</name>
<dbReference type="Gene3D" id="3.40.640.10">
    <property type="entry name" value="Type I PLP-dependent aspartate aminotransferase-like (Major domain)"/>
    <property type="match status" value="1"/>
</dbReference>
<dbReference type="InterPro" id="IPR015422">
    <property type="entry name" value="PyrdxlP-dep_Trfase_small"/>
</dbReference>
<keyword evidence="3" id="KW-0812">Transmembrane</keyword>
<dbReference type="PANTHER" id="PTHR43795:SF85">
    <property type="entry name" value="AMINOTRANSFERASE ACS10-RELATED"/>
    <property type="match status" value="1"/>
</dbReference>
<dbReference type="PANTHER" id="PTHR43795">
    <property type="entry name" value="BIFUNCTIONAL ASPARTATE AMINOTRANSFERASE AND GLUTAMATE/ASPARTATE-PREPHENATE AMINOTRANSFERASE-RELATED"/>
    <property type="match status" value="1"/>
</dbReference>
<feature type="compositionally biased region" description="Low complexity" evidence="2">
    <location>
        <begin position="70"/>
        <end position="92"/>
    </location>
</feature>
<dbReference type="InterPro" id="IPR004839">
    <property type="entry name" value="Aminotransferase_I/II_large"/>
</dbReference>
<evidence type="ECO:0000313" key="5">
    <source>
        <dbReference type="EMBL" id="KAK9198518.1"/>
    </source>
</evidence>
<protein>
    <recommendedName>
        <fullName evidence="4">Aminotransferase class I/classII large domain-containing protein</fullName>
    </recommendedName>
</protein>
<dbReference type="EMBL" id="JBCGBO010000005">
    <property type="protein sequence ID" value="KAK9198518.1"/>
    <property type="molecule type" value="Genomic_DNA"/>
</dbReference>